<dbReference type="PROSITE" id="PS50943">
    <property type="entry name" value="HTH_CROC1"/>
    <property type="match status" value="1"/>
</dbReference>
<dbReference type="AlphaFoldDB" id="A0A1H3IHM4"/>
<keyword evidence="2" id="KW-0238">DNA-binding</keyword>
<gene>
    <name evidence="5" type="ORF">SAMN05444486_1011065</name>
</gene>
<proteinExistence type="predicted"/>
<dbReference type="CDD" id="cd00093">
    <property type="entry name" value="HTH_XRE"/>
    <property type="match status" value="1"/>
</dbReference>
<dbReference type="PANTHER" id="PTHR46797:SF23">
    <property type="entry name" value="HTH-TYPE TRANSCRIPTIONAL REGULATOR SUTR"/>
    <property type="match status" value="1"/>
</dbReference>
<evidence type="ECO:0000256" key="3">
    <source>
        <dbReference type="ARBA" id="ARBA00023163"/>
    </source>
</evidence>
<keyword evidence="3" id="KW-0804">Transcription</keyword>
<dbReference type="GO" id="GO:0005829">
    <property type="term" value="C:cytosol"/>
    <property type="evidence" value="ECO:0007669"/>
    <property type="project" value="TreeGrafter"/>
</dbReference>
<dbReference type="InterPro" id="IPR050807">
    <property type="entry name" value="TransReg_Diox_bact_type"/>
</dbReference>
<dbReference type="GeneID" id="78123849"/>
<evidence type="ECO:0000259" key="4">
    <source>
        <dbReference type="PROSITE" id="PS50943"/>
    </source>
</evidence>
<dbReference type="GO" id="GO:0003700">
    <property type="term" value="F:DNA-binding transcription factor activity"/>
    <property type="evidence" value="ECO:0007669"/>
    <property type="project" value="TreeGrafter"/>
</dbReference>
<evidence type="ECO:0000313" key="6">
    <source>
        <dbReference type="Proteomes" id="UP000199026"/>
    </source>
</evidence>
<evidence type="ECO:0000256" key="1">
    <source>
        <dbReference type="ARBA" id="ARBA00023015"/>
    </source>
</evidence>
<dbReference type="Pfam" id="PF01381">
    <property type="entry name" value="HTH_3"/>
    <property type="match status" value="1"/>
</dbReference>
<dbReference type="PANTHER" id="PTHR46797">
    <property type="entry name" value="HTH-TYPE TRANSCRIPTIONAL REGULATOR"/>
    <property type="match status" value="1"/>
</dbReference>
<dbReference type="Gene3D" id="1.10.260.40">
    <property type="entry name" value="lambda repressor-like DNA-binding domains"/>
    <property type="match status" value="1"/>
</dbReference>
<accession>A0A1H3IHM4</accession>
<dbReference type="RefSeq" id="WP_089888411.1">
    <property type="nucleotide sequence ID" value="NZ_CALJFH010000030.1"/>
</dbReference>
<reference evidence="5 6" key="1">
    <citation type="submission" date="2016-10" db="EMBL/GenBank/DDBJ databases">
        <authorList>
            <person name="de Groot N.N."/>
        </authorList>
    </citation>
    <scope>NUCLEOTIDE SEQUENCE [LARGE SCALE GENOMIC DNA]</scope>
    <source>
        <strain evidence="5 6">DSM 24677</strain>
    </source>
</reference>
<dbReference type="Proteomes" id="UP000199026">
    <property type="component" value="Unassembled WGS sequence"/>
</dbReference>
<dbReference type="STRING" id="576131.SAMN05444486_1011065"/>
<dbReference type="SUPFAM" id="SSF47413">
    <property type="entry name" value="lambda repressor-like DNA-binding domains"/>
    <property type="match status" value="1"/>
</dbReference>
<evidence type="ECO:0000256" key="2">
    <source>
        <dbReference type="ARBA" id="ARBA00023125"/>
    </source>
</evidence>
<keyword evidence="1" id="KW-0805">Transcription regulation</keyword>
<dbReference type="OrthoDB" id="7790108at2"/>
<dbReference type="InterPro" id="IPR001387">
    <property type="entry name" value="Cro/C1-type_HTH"/>
</dbReference>
<sequence>MATRTLAGSRIRERRIAQGLRQADLALDVGISPSYLNLIEHNRRRIGGKLLQSLAHRLEVDPSLLAEGAEQEVIARLGNVAARLGEEIGVASSADFANRFPGWANLVIRAGRRIDELERNVETLTDRLTHDPHLAATLHEVLSTVTAIRSTASILSDTREIEPEWRDRFHRNINEDAGRLADRAQALVGFLDGASDTQSEVGSPQEEVAGFLSAYGWHFPALEEGRAGAVESYLSGAVQIKSSSALAIAGKYLDCYVEDAERMPLATIRAAIEQQGPDPLRLSTLLGQDLASVMRRLATLPEHGFGLVVCDASGTMLYRKPTDGFSIPRFGALCPLWPLFQALSRPMMPLSQRVLMPGRGGMSEALFDTYAVAQAVLSTDYGADPLLEATMLIAPANLEGQGQGRESAGRLIGASCRICPRESCAARREPSIVSVRF</sequence>
<dbReference type="Pfam" id="PF09856">
    <property type="entry name" value="ScfRs"/>
    <property type="match status" value="1"/>
</dbReference>
<dbReference type="GO" id="GO:0003677">
    <property type="term" value="F:DNA binding"/>
    <property type="evidence" value="ECO:0007669"/>
    <property type="project" value="UniProtKB-KW"/>
</dbReference>
<dbReference type="EMBL" id="FNPR01000001">
    <property type="protein sequence ID" value="SDY26885.1"/>
    <property type="molecule type" value="Genomic_DNA"/>
</dbReference>
<dbReference type="InterPro" id="IPR010982">
    <property type="entry name" value="Lambda_DNA-bd_dom_sf"/>
</dbReference>
<feature type="domain" description="HTH cro/C1-type" evidence="4">
    <location>
        <begin position="11"/>
        <end position="65"/>
    </location>
</feature>
<protein>
    <recommendedName>
        <fullName evidence="4">HTH cro/C1-type domain-containing protein</fullName>
    </recommendedName>
</protein>
<evidence type="ECO:0000313" key="5">
    <source>
        <dbReference type="EMBL" id="SDY26885.1"/>
    </source>
</evidence>
<dbReference type="SMART" id="SM00530">
    <property type="entry name" value="HTH_XRE"/>
    <property type="match status" value="1"/>
</dbReference>
<keyword evidence="6" id="KW-1185">Reference proteome</keyword>
<name>A0A1H3IHM4_9RHOB</name>
<organism evidence="5 6">
    <name type="scientific">Lentibacter algarum</name>
    <dbReference type="NCBI Taxonomy" id="576131"/>
    <lineage>
        <taxon>Bacteria</taxon>
        <taxon>Pseudomonadati</taxon>
        <taxon>Pseudomonadota</taxon>
        <taxon>Alphaproteobacteria</taxon>
        <taxon>Rhodobacterales</taxon>
        <taxon>Roseobacteraceae</taxon>
        <taxon>Lentibacter</taxon>
    </lineage>
</organism>
<dbReference type="InterPro" id="IPR018653">
    <property type="entry name" value="ScfR_C"/>
</dbReference>